<dbReference type="Proteomes" id="UP001595190">
    <property type="component" value="Unassembled WGS sequence"/>
</dbReference>
<dbReference type="Pfam" id="PF03358">
    <property type="entry name" value="FMN_red"/>
    <property type="match status" value="1"/>
</dbReference>
<proteinExistence type="predicted"/>
<accession>A0ABV6ZQF6</accession>
<evidence type="ECO:0000313" key="2">
    <source>
        <dbReference type="EMBL" id="MFC2254425.1"/>
    </source>
</evidence>
<sequence>MVRQKIVVTSPAGQELVNIPDDEQRLKPRSSDHRPFRVLLIAGSQRRMNNCPGLDSKARALMHRMAARMPLGWQVDLEDLGNEHGRPKIQACNGCVSSSMALCVWPCNCYGPDSDHQPDLLWNLHLYERLARSDAWAFIGPINWYGPTTSFKLLFDRLVCMNGGNPRPDLIEKKNTLLAQALERSPHWHELTRNHLEGRTAAFFCYSDLGARDLGPDGRPQLVKRKEWFEPDEEPYRNEREAYQALVWQCRYSGIEVPDCLWRCAAISAGRLYSDDQADSLVNEKQALATFDAWVDRFSVHVEQKGQISDVLDAERRARSTTQ</sequence>
<dbReference type="EMBL" id="JBHGPK010000033">
    <property type="protein sequence ID" value="MFC2254425.1"/>
    <property type="molecule type" value="Genomic_DNA"/>
</dbReference>
<comment type="caution">
    <text evidence="2">The sequence shown here is derived from an EMBL/GenBank/DDBJ whole genome shotgun (WGS) entry which is preliminary data.</text>
</comment>
<protein>
    <submittedName>
        <fullName evidence="2">NAD(P)H-dependent oxidoreductase</fullName>
    </submittedName>
</protein>
<dbReference type="InterPro" id="IPR029039">
    <property type="entry name" value="Flavoprotein-like_sf"/>
</dbReference>
<evidence type="ECO:0000259" key="1">
    <source>
        <dbReference type="Pfam" id="PF03358"/>
    </source>
</evidence>
<feature type="domain" description="NADPH-dependent FMN reductase-like" evidence="1">
    <location>
        <begin position="37"/>
        <end position="165"/>
    </location>
</feature>
<dbReference type="RefSeq" id="WP_394315116.1">
    <property type="nucleotide sequence ID" value="NZ_JBHGPK010000033.1"/>
</dbReference>
<dbReference type="Gene3D" id="3.40.50.360">
    <property type="match status" value="1"/>
</dbReference>
<dbReference type="InterPro" id="IPR005025">
    <property type="entry name" value="FMN_Rdtase-like_dom"/>
</dbReference>
<organism evidence="2 3">
    <name type="scientific">Labrys neptuniae</name>
    <dbReference type="NCBI Taxonomy" id="376174"/>
    <lineage>
        <taxon>Bacteria</taxon>
        <taxon>Pseudomonadati</taxon>
        <taxon>Pseudomonadota</taxon>
        <taxon>Alphaproteobacteria</taxon>
        <taxon>Hyphomicrobiales</taxon>
        <taxon>Xanthobacteraceae</taxon>
        <taxon>Labrys</taxon>
    </lineage>
</organism>
<gene>
    <name evidence="2" type="ORF">ACETRX_32715</name>
</gene>
<evidence type="ECO:0000313" key="3">
    <source>
        <dbReference type="Proteomes" id="UP001595190"/>
    </source>
</evidence>
<name>A0ABV6ZQF6_9HYPH</name>
<dbReference type="SUPFAM" id="SSF52218">
    <property type="entry name" value="Flavoproteins"/>
    <property type="match status" value="1"/>
</dbReference>
<reference evidence="2 3" key="1">
    <citation type="submission" date="2024-09" db="EMBL/GenBank/DDBJ databases">
        <title>Description of Labrys sedimenti sp. nov., isolated from a diclofenac-degrading enrichment culture, and genome-based reclassification of Labrys portucalensis as a later heterotypic synonym of Labrys neptuniae.</title>
        <authorList>
            <person name="Tancsics A."/>
            <person name="Csepanyi A."/>
        </authorList>
    </citation>
    <scope>NUCLEOTIDE SEQUENCE [LARGE SCALE GENOMIC DNA]</scope>
    <source>
        <strain evidence="2 3">LMG 23412</strain>
    </source>
</reference>